<proteinExistence type="predicted"/>
<dbReference type="RefSeq" id="WP_009183461.1">
    <property type="nucleotide sequence ID" value="NZ_AMGM01000004.1"/>
</dbReference>
<dbReference type="PANTHER" id="PTHR30388">
    <property type="entry name" value="ALDEHYDE OXIDOREDUCTASE MOLYBDENUM COFACTOR ASSEMBLY PROTEIN"/>
    <property type="match status" value="1"/>
</dbReference>
<dbReference type="Pfam" id="PF13478">
    <property type="entry name" value="XdhC_C"/>
    <property type="match status" value="1"/>
</dbReference>
<evidence type="ECO:0000313" key="4">
    <source>
        <dbReference type="Proteomes" id="UP000004478"/>
    </source>
</evidence>
<accession>K1M3P7</accession>
<dbReference type="InterPro" id="IPR027051">
    <property type="entry name" value="XdhC_Rossmann_dom"/>
</dbReference>
<dbReference type="Pfam" id="PF02625">
    <property type="entry name" value="XdhC_CoxI"/>
    <property type="match status" value="1"/>
</dbReference>
<dbReference type="OrthoDB" id="9773039at2"/>
<dbReference type="AlphaFoldDB" id="K1M3P7"/>
<feature type="domain" description="XdhC Rossmann" evidence="2">
    <location>
        <begin position="208"/>
        <end position="349"/>
    </location>
</feature>
<dbReference type="InterPro" id="IPR003777">
    <property type="entry name" value="XdhC_CoxI"/>
</dbReference>
<feature type="domain" description="XdhC- CoxI" evidence="1">
    <location>
        <begin position="15"/>
        <end position="81"/>
    </location>
</feature>
<dbReference type="PATRIC" id="fig|1225176.3.peg.437"/>
<dbReference type="Proteomes" id="UP000004478">
    <property type="component" value="Unassembled WGS sequence"/>
</dbReference>
<dbReference type="EMBL" id="AMGM01000004">
    <property type="protein sequence ID" value="EKB50884.1"/>
    <property type="molecule type" value="Genomic_DNA"/>
</dbReference>
<comment type="caution">
    <text evidence="3">The sequence shown here is derived from an EMBL/GenBank/DDBJ whole genome shotgun (WGS) entry which is preliminary data.</text>
</comment>
<gene>
    <name evidence="3" type="ORF">B879_00412</name>
</gene>
<evidence type="ECO:0000313" key="3">
    <source>
        <dbReference type="EMBL" id="EKB50884.1"/>
    </source>
</evidence>
<keyword evidence="4" id="KW-1185">Reference proteome</keyword>
<name>K1M3P7_CECL9</name>
<reference evidence="3 4" key="1">
    <citation type="journal article" date="2012" name="J. Bacteriol.">
        <title>Draft Genome Sequence of Cecembia lonarensis Strain LW9T, Isolated from Lonar Lake, a Haloalkaline Lake in India.</title>
        <authorList>
            <person name="Shivaji S."/>
            <person name="Ara S."/>
            <person name="Singh A."/>
            <person name="Pinnaka A.K."/>
        </authorList>
    </citation>
    <scope>NUCLEOTIDE SEQUENCE [LARGE SCALE GENOMIC DNA]</scope>
    <source>
        <strain evidence="3 4">LW9</strain>
    </source>
</reference>
<evidence type="ECO:0000259" key="2">
    <source>
        <dbReference type="Pfam" id="PF13478"/>
    </source>
</evidence>
<evidence type="ECO:0000259" key="1">
    <source>
        <dbReference type="Pfam" id="PF02625"/>
    </source>
</evidence>
<dbReference type="PANTHER" id="PTHR30388:SF6">
    <property type="entry name" value="XANTHINE DEHYDROGENASE SUBUNIT A-RELATED"/>
    <property type="match status" value="1"/>
</dbReference>
<sequence>MKEFQQIIQAYKICQENDQKAALATVVKVDGSAYRRPGARMLVTEDGMLTGAISGGCLEGDALRKAQSVIFQQKSMLVTYDTTDEDDQKFGIGLGCNGIIQVLIEPIDASNPDNPLELLKKALLNRDRAVLLTFFSLKRSKEQQIGTKLLLKSAKWSGDESPIPSILLEEVKRIAGQIEVEGNNLIKTYTEQDELVVFYELIKSATRVLLFGAGNDTQPLAKMAELLGWELWLIDGRKSYATEGRFPSAFKILTGTPEETIDQVAWDLNTVALLMTHNFEYEVQVLKRIQAWELPYVGILGPKKKTFKLLERLQQEGIQVDDRNIFGPVGLDIGAEGSEEIALSILSEIKMVLAKKPGSNLRSKEGPIHEENVHG</sequence>
<dbReference type="Gene3D" id="3.40.50.720">
    <property type="entry name" value="NAD(P)-binding Rossmann-like Domain"/>
    <property type="match status" value="1"/>
</dbReference>
<protein>
    <submittedName>
        <fullName evidence="3">Xanthine dehydrogenase accessory protein XdhC</fullName>
    </submittedName>
</protein>
<organism evidence="3 4">
    <name type="scientific">Cecembia lonarensis (strain CCUG 58316 / KCTC 22772 / LW9)</name>
    <dbReference type="NCBI Taxonomy" id="1225176"/>
    <lineage>
        <taxon>Bacteria</taxon>
        <taxon>Pseudomonadati</taxon>
        <taxon>Bacteroidota</taxon>
        <taxon>Cytophagia</taxon>
        <taxon>Cytophagales</taxon>
        <taxon>Cyclobacteriaceae</taxon>
        <taxon>Cecembia</taxon>
    </lineage>
</organism>
<dbReference type="InterPro" id="IPR052698">
    <property type="entry name" value="MoCofactor_Util/Proc"/>
</dbReference>